<evidence type="ECO:0000313" key="3">
    <source>
        <dbReference type="Proteomes" id="UP001152872"/>
    </source>
</evidence>
<evidence type="ECO:0000256" key="1">
    <source>
        <dbReference type="SAM" id="MobiDB-lite"/>
    </source>
</evidence>
<accession>A0A9X4RG04</accession>
<keyword evidence="3" id="KW-1185">Reference proteome</keyword>
<sequence>MAYSEAERERRRQQCLKTKPWEKSTGARTERGKAIVSQNALKTGLYSSFEPIRILARLDIENEAMARIRAIVLKQKQAYENSNAKPHPFWEQVFEGIDDDDFLKELRNSKC</sequence>
<evidence type="ECO:0000313" key="2">
    <source>
        <dbReference type="EMBL" id="MDG3492946.1"/>
    </source>
</evidence>
<name>A0A9X4RG04_9CYAN</name>
<gene>
    <name evidence="2" type="ORF">FEV09_00060</name>
</gene>
<organism evidence="2 3">
    <name type="scientific">Pseudanabaena catenata USMAC16</name>
    <dbReference type="NCBI Taxonomy" id="1855837"/>
    <lineage>
        <taxon>Bacteria</taxon>
        <taxon>Bacillati</taxon>
        <taxon>Cyanobacteriota</taxon>
        <taxon>Cyanophyceae</taxon>
        <taxon>Pseudanabaenales</taxon>
        <taxon>Pseudanabaenaceae</taxon>
        <taxon>Pseudanabaena</taxon>
    </lineage>
</organism>
<dbReference type="Proteomes" id="UP001152872">
    <property type="component" value="Unassembled WGS sequence"/>
</dbReference>
<proteinExistence type="predicted"/>
<dbReference type="EMBL" id="VBTY01000001">
    <property type="protein sequence ID" value="MDG3492946.1"/>
    <property type="molecule type" value="Genomic_DNA"/>
</dbReference>
<dbReference type="RefSeq" id="WP_009624966.1">
    <property type="nucleotide sequence ID" value="NZ_VBTY01000001.1"/>
</dbReference>
<feature type="compositionally biased region" description="Basic and acidic residues" evidence="1">
    <location>
        <begin position="1"/>
        <end position="12"/>
    </location>
</feature>
<reference evidence="2" key="1">
    <citation type="submission" date="2019-05" db="EMBL/GenBank/DDBJ databases">
        <title>Whole genome sequencing of Pseudanabaena catenata USMAC16.</title>
        <authorList>
            <person name="Khan Z."/>
            <person name="Omar W.M."/>
            <person name="Convey P."/>
            <person name="Merican F."/>
            <person name="Najimudin N."/>
        </authorList>
    </citation>
    <scope>NUCLEOTIDE SEQUENCE</scope>
    <source>
        <strain evidence="2">USMAC16</strain>
    </source>
</reference>
<dbReference type="AlphaFoldDB" id="A0A9X4RG04"/>
<comment type="caution">
    <text evidence="2">The sequence shown here is derived from an EMBL/GenBank/DDBJ whole genome shotgun (WGS) entry which is preliminary data.</text>
</comment>
<feature type="region of interest" description="Disordered" evidence="1">
    <location>
        <begin position="1"/>
        <end position="29"/>
    </location>
</feature>
<protein>
    <submittedName>
        <fullName evidence="2">Uncharacterized protein</fullName>
    </submittedName>
</protein>